<evidence type="ECO:0000313" key="4">
    <source>
        <dbReference type="EMBL" id="RAO79255.1"/>
    </source>
</evidence>
<dbReference type="InterPro" id="IPR002510">
    <property type="entry name" value="Metalloprtase-TldD/E_N"/>
</dbReference>
<dbReference type="InterPro" id="IPR035068">
    <property type="entry name" value="TldD/PmbA_N"/>
</dbReference>
<evidence type="ECO:0000259" key="1">
    <source>
        <dbReference type="Pfam" id="PF01523"/>
    </source>
</evidence>
<dbReference type="SUPFAM" id="SSF111283">
    <property type="entry name" value="Putative modulator of DNA gyrase, PmbA/TldD"/>
    <property type="match status" value="1"/>
</dbReference>
<dbReference type="PANTHER" id="PTHR43421">
    <property type="entry name" value="METALLOPROTEASE PMBA"/>
    <property type="match status" value="1"/>
</dbReference>
<proteinExistence type="predicted"/>
<feature type="domain" description="Metalloprotease TldD/E N-terminal" evidence="1">
    <location>
        <begin position="19"/>
        <end position="80"/>
    </location>
</feature>
<dbReference type="Gene3D" id="3.30.2290.10">
    <property type="entry name" value="PmbA/TldD superfamily"/>
    <property type="match status" value="1"/>
</dbReference>
<dbReference type="AlphaFoldDB" id="A0A328PHE5"/>
<gene>
    <name evidence="4" type="ORF">DPC56_02730</name>
</gene>
<accession>A0A328PHE5</accession>
<comment type="caution">
    <text evidence="4">The sequence shown here is derived from an EMBL/GenBank/DDBJ whole genome shotgun (WGS) entry which is preliminary data.</text>
</comment>
<dbReference type="InterPro" id="IPR047657">
    <property type="entry name" value="PmbA"/>
</dbReference>
<dbReference type="GO" id="GO:0008237">
    <property type="term" value="F:metallopeptidase activity"/>
    <property type="evidence" value="ECO:0007669"/>
    <property type="project" value="InterPro"/>
</dbReference>
<evidence type="ECO:0000313" key="5">
    <source>
        <dbReference type="Proteomes" id="UP000249782"/>
    </source>
</evidence>
<dbReference type="EMBL" id="QLOE01000003">
    <property type="protein sequence ID" value="RAO79255.1"/>
    <property type="molecule type" value="Genomic_DNA"/>
</dbReference>
<sequence>MYDIAEKTFKEALKHAPNVEVYVQKEETLEVDIQRDKIDLAKEQHLTGLGLRVIQDKKMGFAYTTDMRRIKETIKMAVSNMGANEADENFKFSKPSHYPQVKKIYDKRFHDLEVSDAHEFAERMIDKVFDEGCEPTSGGFTASHLETLLLNSNGVESEYKSTGFSAHISVNAKEGDLKSTAYESDASCLMSIEPEKISQTACKIAKDSIGGEKIDTGDLSILLDYHAINGILATFTSAINADNVQRGRSYLADKIGEEIANLTMNIYDDGRITGGLYSAPMDDEGTPSQRTPIIEKGILKNFIYDLYTASKGNVKSTGNGIRPSFSSIPTVSTTNIILDFQDKITVDDIERGMLVTDVLGAHTANPISGDFSLEANNPFFIENGEIKYPIKKAMISGNLFNILKQVKMIDSKIRQIGAFITPRIFIETIRVIGG</sequence>
<dbReference type="Pfam" id="PF01523">
    <property type="entry name" value="PmbA_TldD_1st"/>
    <property type="match status" value="1"/>
</dbReference>
<dbReference type="Pfam" id="PF19290">
    <property type="entry name" value="PmbA_TldD_2nd"/>
    <property type="match status" value="1"/>
</dbReference>
<dbReference type="InterPro" id="IPR045569">
    <property type="entry name" value="Metalloprtase-TldD/E_C"/>
</dbReference>
<dbReference type="InterPro" id="IPR045570">
    <property type="entry name" value="Metalloprtase-TldD/E_cen_dom"/>
</dbReference>
<protein>
    <submittedName>
        <fullName evidence="4">TldD/PmbA family protein</fullName>
    </submittedName>
</protein>
<feature type="domain" description="Metalloprotease TldD/E central" evidence="3">
    <location>
        <begin position="109"/>
        <end position="208"/>
    </location>
</feature>
<dbReference type="GO" id="GO:0005829">
    <property type="term" value="C:cytosol"/>
    <property type="evidence" value="ECO:0007669"/>
    <property type="project" value="TreeGrafter"/>
</dbReference>
<keyword evidence="5" id="KW-1185">Reference proteome</keyword>
<dbReference type="GO" id="GO:0006508">
    <property type="term" value="P:proteolysis"/>
    <property type="evidence" value="ECO:0007669"/>
    <property type="project" value="InterPro"/>
</dbReference>
<dbReference type="PANTHER" id="PTHR43421:SF1">
    <property type="entry name" value="METALLOPROTEASE PMBA"/>
    <property type="match status" value="1"/>
</dbReference>
<evidence type="ECO:0000259" key="3">
    <source>
        <dbReference type="Pfam" id="PF19290"/>
    </source>
</evidence>
<dbReference type="Pfam" id="PF19289">
    <property type="entry name" value="PmbA_TldD_3rd"/>
    <property type="match status" value="1"/>
</dbReference>
<evidence type="ECO:0000259" key="2">
    <source>
        <dbReference type="Pfam" id="PF19289"/>
    </source>
</evidence>
<dbReference type="RefSeq" id="WP_112093545.1">
    <property type="nucleotide sequence ID" value="NZ_QLOE01000003.1"/>
</dbReference>
<name>A0A328PHE5_9EURY</name>
<dbReference type="InterPro" id="IPR036059">
    <property type="entry name" value="TldD/PmbA_sf"/>
</dbReference>
<dbReference type="OrthoDB" id="84520at2157"/>
<organism evidence="4 5">
    <name type="scientific">Methanothermobacter tenebrarum</name>
    <dbReference type="NCBI Taxonomy" id="680118"/>
    <lineage>
        <taxon>Archaea</taxon>
        <taxon>Methanobacteriati</taxon>
        <taxon>Methanobacteriota</taxon>
        <taxon>Methanomada group</taxon>
        <taxon>Methanobacteria</taxon>
        <taxon>Methanobacteriales</taxon>
        <taxon>Methanobacteriaceae</taxon>
        <taxon>Methanothermobacter</taxon>
    </lineage>
</organism>
<dbReference type="Proteomes" id="UP000249782">
    <property type="component" value="Unassembled WGS sequence"/>
</dbReference>
<reference evidence="4 5" key="1">
    <citation type="submission" date="2018-06" db="EMBL/GenBank/DDBJ databases">
        <title>Draft genome sequence of hyperthermophilic methanogen Methanothermobacter tenebrarum sp. MCM-B 1447.</title>
        <authorList>
            <person name="Pore S.D."/>
            <person name="Dagar S."/>
            <person name="Dhakephalkar P.K."/>
        </authorList>
    </citation>
    <scope>NUCLEOTIDE SEQUENCE [LARGE SCALE GENOMIC DNA]</scope>
    <source>
        <strain evidence="4 5">MCM B 1447</strain>
    </source>
</reference>
<feature type="domain" description="Metalloprotease TldD/E C-terminal" evidence="2">
    <location>
        <begin position="216"/>
        <end position="433"/>
    </location>
</feature>